<sequence>MVINTKDFTLIAKLVLLSFFHLSLVCYCKSVNGFTVDLIHRDSALSPFYNPSSTPYERLQNAFHQSFSRASFFNKNSIKSIQSTVKPNDGAFLMKISIGTPPVDTLVTLDTAVTYRGYNASLVSIAFNNRAHLLTYGDKSHTIGELAIETFTFTSSSGGNVPIPLTFFGCGHDNGGTLFPFGTTGIIGLGRGDISIVNQMNDDIKGKFSYCLIPFGASKTIDKQTSHINFGDSAVVSGPGVVSTHLIRKESQKSFYYLFLESISIGDKNLPFKSSKIIPPCQANIIIDSGTTLTLVPSDFYPNLEKAVVASIDATRVNDPAGSFKICYATDIVTIKAPKIVAHFTNADVELSAVNVFIDFGPGVICLAIVPSDDLFIFGNLAQMNYLVGYDLVANQVSFLSTDCSQH</sequence>
<dbReference type="GO" id="GO:0005576">
    <property type="term" value="C:extracellular region"/>
    <property type="evidence" value="ECO:0007669"/>
    <property type="project" value="UniProtKB-SubCell"/>
</dbReference>
<comment type="subcellular location">
    <subcellularLocation>
        <location evidence="1">Secreted</location>
    </subcellularLocation>
</comment>
<evidence type="ECO:0000256" key="4">
    <source>
        <dbReference type="ARBA" id="ARBA00022670"/>
    </source>
</evidence>
<reference evidence="10" key="2">
    <citation type="journal article" date="2017" name="J. Anim. Genet.">
        <title>Multiple reference genome sequences of hot pepper reveal the massive evolution of plant disease resistance genes by retroduplication.</title>
        <authorList>
            <person name="Kim S."/>
            <person name="Park J."/>
            <person name="Yeom S.-I."/>
            <person name="Kim Y.-M."/>
            <person name="Seo E."/>
            <person name="Kim K.-T."/>
            <person name="Kim M.-S."/>
            <person name="Lee J.M."/>
            <person name="Cheong K."/>
            <person name="Shin H.-S."/>
            <person name="Kim S.-B."/>
            <person name="Han K."/>
            <person name="Lee J."/>
            <person name="Park M."/>
            <person name="Lee H.-A."/>
            <person name="Lee H.-Y."/>
            <person name="Lee Y."/>
            <person name="Oh S."/>
            <person name="Lee J.H."/>
            <person name="Choi E."/>
            <person name="Choi E."/>
            <person name="Lee S.E."/>
            <person name="Jeon J."/>
            <person name="Kim H."/>
            <person name="Choi G."/>
            <person name="Song H."/>
            <person name="Lee J."/>
            <person name="Lee S.-C."/>
            <person name="Kwon J.-K."/>
            <person name="Lee H.-Y."/>
            <person name="Koo N."/>
            <person name="Hong Y."/>
            <person name="Kim R.W."/>
            <person name="Kang W.-H."/>
            <person name="Huh J.H."/>
            <person name="Kang B.-C."/>
            <person name="Yang T.-J."/>
            <person name="Lee Y.-H."/>
            <person name="Bennetzen J.L."/>
            <person name="Choi D."/>
        </authorList>
    </citation>
    <scope>NUCLEOTIDE SEQUENCE [LARGE SCALE GENOMIC DNA]</scope>
    <source>
        <strain evidence="10">cv. PBC81</strain>
    </source>
</reference>
<dbReference type="Gene3D" id="2.40.70.10">
    <property type="entry name" value="Acid Proteases"/>
    <property type="match status" value="2"/>
</dbReference>
<name>A0A2G2W2P8_CAPBA</name>
<dbReference type="CDD" id="cd05476">
    <property type="entry name" value="pepsin_A_like_plant"/>
    <property type="match status" value="1"/>
</dbReference>
<dbReference type="PROSITE" id="PS00141">
    <property type="entry name" value="ASP_PROTEASE"/>
    <property type="match status" value="1"/>
</dbReference>
<keyword evidence="5" id="KW-0064">Aspartyl protease</keyword>
<evidence type="ECO:0000256" key="7">
    <source>
        <dbReference type="ARBA" id="ARBA00023180"/>
    </source>
</evidence>
<dbReference type="InterPro" id="IPR001969">
    <property type="entry name" value="Aspartic_peptidase_AS"/>
</dbReference>
<protein>
    <recommendedName>
        <fullName evidence="8">Peptidase A1 domain-containing protein</fullName>
    </recommendedName>
</protein>
<evidence type="ECO:0000313" key="10">
    <source>
        <dbReference type="Proteomes" id="UP000224567"/>
    </source>
</evidence>
<dbReference type="OrthoDB" id="2747330at2759"/>
<evidence type="ECO:0000256" key="3">
    <source>
        <dbReference type="ARBA" id="ARBA00022525"/>
    </source>
</evidence>
<keyword evidence="10" id="KW-1185">Reference proteome</keyword>
<evidence type="ECO:0000256" key="6">
    <source>
        <dbReference type="ARBA" id="ARBA00022801"/>
    </source>
</evidence>
<keyword evidence="6" id="KW-0378">Hydrolase</keyword>
<organism evidence="9 10">
    <name type="scientific">Capsicum baccatum</name>
    <name type="common">Peruvian pepper</name>
    <dbReference type="NCBI Taxonomy" id="33114"/>
    <lineage>
        <taxon>Eukaryota</taxon>
        <taxon>Viridiplantae</taxon>
        <taxon>Streptophyta</taxon>
        <taxon>Embryophyta</taxon>
        <taxon>Tracheophyta</taxon>
        <taxon>Spermatophyta</taxon>
        <taxon>Magnoliopsida</taxon>
        <taxon>eudicotyledons</taxon>
        <taxon>Gunneridae</taxon>
        <taxon>Pentapetalae</taxon>
        <taxon>asterids</taxon>
        <taxon>lamiids</taxon>
        <taxon>Solanales</taxon>
        <taxon>Solanaceae</taxon>
        <taxon>Solanoideae</taxon>
        <taxon>Capsiceae</taxon>
        <taxon>Capsicum</taxon>
    </lineage>
</organism>
<dbReference type="PANTHER" id="PTHR47967">
    <property type="entry name" value="OS07G0603500 PROTEIN-RELATED"/>
    <property type="match status" value="1"/>
</dbReference>
<dbReference type="InterPro" id="IPR051708">
    <property type="entry name" value="Plant_Aspart_Prot_A1"/>
</dbReference>
<dbReference type="SUPFAM" id="SSF50630">
    <property type="entry name" value="Acid proteases"/>
    <property type="match status" value="1"/>
</dbReference>
<dbReference type="GO" id="GO:0006508">
    <property type="term" value="P:proteolysis"/>
    <property type="evidence" value="ECO:0007669"/>
    <property type="project" value="UniProtKB-KW"/>
</dbReference>
<dbReference type="InterPro" id="IPR034161">
    <property type="entry name" value="Pepsin-like_plant"/>
</dbReference>
<keyword evidence="3" id="KW-0964">Secreted</keyword>
<dbReference type="InterPro" id="IPR032861">
    <property type="entry name" value="TAXi_N"/>
</dbReference>
<gene>
    <name evidence="9" type="ORF">CQW23_18355</name>
</gene>
<dbReference type="EMBL" id="MLFT02000008">
    <property type="protein sequence ID" value="PHT39501.1"/>
    <property type="molecule type" value="Genomic_DNA"/>
</dbReference>
<dbReference type="Pfam" id="PF14541">
    <property type="entry name" value="TAXi_C"/>
    <property type="match status" value="1"/>
</dbReference>
<dbReference type="Proteomes" id="UP000224567">
    <property type="component" value="Unassembled WGS sequence"/>
</dbReference>
<dbReference type="InterPro" id="IPR032799">
    <property type="entry name" value="TAXi_C"/>
</dbReference>
<dbReference type="InterPro" id="IPR021109">
    <property type="entry name" value="Peptidase_aspartic_dom_sf"/>
</dbReference>
<evidence type="ECO:0000256" key="5">
    <source>
        <dbReference type="ARBA" id="ARBA00022750"/>
    </source>
</evidence>
<keyword evidence="4" id="KW-0645">Protease</keyword>
<feature type="domain" description="Peptidase A1" evidence="8">
    <location>
        <begin position="92"/>
        <end position="400"/>
    </location>
</feature>
<keyword evidence="7" id="KW-0325">Glycoprotein</keyword>
<evidence type="ECO:0000313" key="9">
    <source>
        <dbReference type="EMBL" id="PHT39501.1"/>
    </source>
</evidence>
<dbReference type="InterPro" id="IPR033121">
    <property type="entry name" value="PEPTIDASE_A1"/>
</dbReference>
<dbReference type="PROSITE" id="PS51767">
    <property type="entry name" value="PEPTIDASE_A1"/>
    <property type="match status" value="1"/>
</dbReference>
<evidence type="ECO:0000259" key="8">
    <source>
        <dbReference type="PROSITE" id="PS51767"/>
    </source>
</evidence>
<proteinExistence type="inferred from homology"/>
<dbReference type="FunFam" id="2.40.70.10:FF:000050">
    <property type="entry name" value="Aspartic proteinase CDR1"/>
    <property type="match status" value="1"/>
</dbReference>
<accession>A0A2G2W2P8</accession>
<dbReference type="GO" id="GO:0004190">
    <property type="term" value="F:aspartic-type endopeptidase activity"/>
    <property type="evidence" value="ECO:0007669"/>
    <property type="project" value="UniProtKB-KW"/>
</dbReference>
<comment type="caution">
    <text evidence="9">The sequence shown here is derived from an EMBL/GenBank/DDBJ whole genome shotgun (WGS) entry which is preliminary data.</text>
</comment>
<dbReference type="PANTHER" id="PTHR47967:SF59">
    <property type="entry name" value="ASPARTIC PROTEINASE CDR1-LIKE"/>
    <property type="match status" value="1"/>
</dbReference>
<evidence type="ECO:0000256" key="2">
    <source>
        <dbReference type="ARBA" id="ARBA00007447"/>
    </source>
</evidence>
<dbReference type="STRING" id="33114.A0A2G2W2P8"/>
<reference evidence="9 10" key="1">
    <citation type="journal article" date="2017" name="Genome Biol.">
        <title>New reference genome sequences of hot pepper reveal the massive evolution of plant disease-resistance genes by retroduplication.</title>
        <authorList>
            <person name="Kim S."/>
            <person name="Park J."/>
            <person name="Yeom S.I."/>
            <person name="Kim Y.M."/>
            <person name="Seo E."/>
            <person name="Kim K.T."/>
            <person name="Kim M.S."/>
            <person name="Lee J.M."/>
            <person name="Cheong K."/>
            <person name="Shin H.S."/>
            <person name="Kim S.B."/>
            <person name="Han K."/>
            <person name="Lee J."/>
            <person name="Park M."/>
            <person name="Lee H.A."/>
            <person name="Lee H.Y."/>
            <person name="Lee Y."/>
            <person name="Oh S."/>
            <person name="Lee J.H."/>
            <person name="Choi E."/>
            <person name="Choi E."/>
            <person name="Lee S.E."/>
            <person name="Jeon J."/>
            <person name="Kim H."/>
            <person name="Choi G."/>
            <person name="Song H."/>
            <person name="Lee J."/>
            <person name="Lee S.C."/>
            <person name="Kwon J.K."/>
            <person name="Lee H.Y."/>
            <person name="Koo N."/>
            <person name="Hong Y."/>
            <person name="Kim R.W."/>
            <person name="Kang W.H."/>
            <person name="Huh J.H."/>
            <person name="Kang B.C."/>
            <person name="Yang T.J."/>
            <person name="Lee Y.H."/>
            <person name="Bennetzen J.L."/>
            <person name="Choi D."/>
        </authorList>
    </citation>
    <scope>NUCLEOTIDE SEQUENCE [LARGE SCALE GENOMIC DNA]</scope>
    <source>
        <strain evidence="10">cv. PBC81</strain>
    </source>
</reference>
<comment type="similarity">
    <text evidence="2">Belongs to the peptidase A1 family.</text>
</comment>
<dbReference type="AlphaFoldDB" id="A0A2G2W2P8"/>
<evidence type="ECO:0000256" key="1">
    <source>
        <dbReference type="ARBA" id="ARBA00004613"/>
    </source>
</evidence>
<dbReference type="Pfam" id="PF14543">
    <property type="entry name" value="TAXi_N"/>
    <property type="match status" value="1"/>
</dbReference>